<evidence type="ECO:0000313" key="1">
    <source>
        <dbReference type="EMBL" id="KAK3065103.1"/>
    </source>
</evidence>
<proteinExistence type="predicted"/>
<reference evidence="1" key="1">
    <citation type="submission" date="2024-09" db="EMBL/GenBank/DDBJ databases">
        <title>Black Yeasts Isolated from many extreme environments.</title>
        <authorList>
            <person name="Coleine C."/>
            <person name="Stajich J.E."/>
            <person name="Selbmann L."/>
        </authorList>
    </citation>
    <scope>NUCLEOTIDE SEQUENCE</scope>
    <source>
        <strain evidence="1">CCFEE 5737</strain>
    </source>
</reference>
<keyword evidence="2" id="KW-1185">Reference proteome</keyword>
<evidence type="ECO:0000313" key="2">
    <source>
        <dbReference type="Proteomes" id="UP001186974"/>
    </source>
</evidence>
<name>A0ACC3DCI5_9PEZI</name>
<organism evidence="1 2">
    <name type="scientific">Coniosporium uncinatum</name>
    <dbReference type="NCBI Taxonomy" id="93489"/>
    <lineage>
        <taxon>Eukaryota</taxon>
        <taxon>Fungi</taxon>
        <taxon>Dikarya</taxon>
        <taxon>Ascomycota</taxon>
        <taxon>Pezizomycotina</taxon>
        <taxon>Dothideomycetes</taxon>
        <taxon>Dothideomycetes incertae sedis</taxon>
        <taxon>Coniosporium</taxon>
    </lineage>
</organism>
<sequence length="150" mass="17019">MPPFPGGMDNGKGFPFGSSVNSWVEIKSNYINFKAGEHPKLPFEGHKLLVFSSKISGYNAANMKVDSYINTMISIAQAHFGSRIRCWHEGADVFGTYDWNEVNESLESYEQVRHTRVGRRKLATEWRVETDWEMKEPKQPKPALGQHGTA</sequence>
<dbReference type="EMBL" id="JAWDJW010006362">
    <property type="protein sequence ID" value="KAK3065103.1"/>
    <property type="molecule type" value="Genomic_DNA"/>
</dbReference>
<protein>
    <submittedName>
        <fullName evidence="1">Uncharacterized protein</fullName>
    </submittedName>
</protein>
<dbReference type="Proteomes" id="UP001186974">
    <property type="component" value="Unassembled WGS sequence"/>
</dbReference>
<accession>A0ACC3DCI5</accession>
<comment type="caution">
    <text evidence="1">The sequence shown here is derived from an EMBL/GenBank/DDBJ whole genome shotgun (WGS) entry which is preliminary data.</text>
</comment>
<gene>
    <name evidence="1" type="ORF">LTS18_010256</name>
</gene>